<dbReference type="CDD" id="cd14744">
    <property type="entry name" value="PAAR_CT_2"/>
    <property type="match status" value="1"/>
</dbReference>
<organism evidence="1 2">
    <name type="scientific">Paraburkholderia bannensis</name>
    <dbReference type="NCBI Taxonomy" id="765414"/>
    <lineage>
        <taxon>Bacteria</taxon>
        <taxon>Pseudomonadati</taxon>
        <taxon>Pseudomonadota</taxon>
        <taxon>Betaproteobacteria</taxon>
        <taxon>Burkholderiales</taxon>
        <taxon>Burkholderiaceae</taxon>
        <taxon>Paraburkholderia</taxon>
    </lineage>
</organism>
<protein>
    <submittedName>
        <fullName evidence="1">Putative Zn-binding protein involved in type VI secretion</fullName>
    </submittedName>
</protein>
<evidence type="ECO:0000313" key="1">
    <source>
        <dbReference type="EMBL" id="MBB6104124.1"/>
    </source>
</evidence>
<evidence type="ECO:0000313" key="2">
    <source>
        <dbReference type="Proteomes" id="UP000571554"/>
    </source>
</evidence>
<keyword evidence="2" id="KW-1185">Reference proteome</keyword>
<accession>A0A7W9TZP3</accession>
<dbReference type="Gene3D" id="2.60.200.60">
    <property type="match status" value="1"/>
</dbReference>
<dbReference type="InterPro" id="IPR008727">
    <property type="entry name" value="PAAR_motif"/>
</dbReference>
<dbReference type="Pfam" id="PF05488">
    <property type="entry name" value="PAAR_motif"/>
    <property type="match status" value="1"/>
</dbReference>
<dbReference type="Proteomes" id="UP000571554">
    <property type="component" value="Unassembled WGS sequence"/>
</dbReference>
<name>A0A7W9TZP3_9BURK</name>
<proteinExistence type="predicted"/>
<sequence>MRDANTGREVARLGDTMDHGGTVIEAAPNLTHRGRGVALDGHRVRCPKCGGDFSIRASGPRTHGGVLVALIGDRTECGATLMEAQR</sequence>
<reference evidence="1 2" key="1">
    <citation type="submission" date="2020-08" db="EMBL/GenBank/DDBJ databases">
        <title>Above-ground endophytic microbial communities from plants in different locations in the United States.</title>
        <authorList>
            <person name="Frank C."/>
        </authorList>
    </citation>
    <scope>NUCLEOTIDE SEQUENCE [LARGE SCALE GENOMIC DNA]</scope>
    <source>
        <strain evidence="1 2">WP4_2_2</strain>
    </source>
</reference>
<dbReference type="EMBL" id="JACHBW010000011">
    <property type="protein sequence ID" value="MBB6104124.1"/>
    <property type="molecule type" value="Genomic_DNA"/>
</dbReference>
<dbReference type="AlphaFoldDB" id="A0A7W9TZP3"/>
<gene>
    <name evidence="1" type="ORF">F4827_003983</name>
</gene>
<comment type="caution">
    <text evidence="1">The sequence shown here is derived from an EMBL/GenBank/DDBJ whole genome shotgun (WGS) entry which is preliminary data.</text>
</comment>